<dbReference type="OrthoDB" id="123083at2"/>
<name>B8IG11_METNO</name>
<dbReference type="EMBL" id="CP001349">
    <property type="protein sequence ID" value="ACL61488.1"/>
    <property type="molecule type" value="Genomic_DNA"/>
</dbReference>
<dbReference type="HOGENOM" id="CLU_186828_0_0_5"/>
<dbReference type="Pfam" id="PF00550">
    <property type="entry name" value="PP-binding"/>
    <property type="match status" value="1"/>
</dbReference>
<gene>
    <name evidence="2" type="ordered locus">Mnod_6727</name>
</gene>
<sequence>MSTRLIILAQMKQIAEEQQRKLAPLDDQTALTETGLDSLCFAILVARLEAELNIDPFTMAEEITFPVTVGEFIALYESAAVDVAA</sequence>
<evidence type="ECO:0000313" key="3">
    <source>
        <dbReference type="Proteomes" id="UP000008207"/>
    </source>
</evidence>
<keyword evidence="3" id="KW-1185">Reference proteome</keyword>
<protein>
    <recommendedName>
        <fullName evidence="1">Carrier domain-containing protein</fullName>
    </recommendedName>
</protein>
<dbReference type="Gene3D" id="1.10.1200.10">
    <property type="entry name" value="ACP-like"/>
    <property type="match status" value="1"/>
</dbReference>
<accession>B8IG11</accession>
<dbReference type="STRING" id="460265.Mnod_6727"/>
<proteinExistence type="predicted"/>
<dbReference type="RefSeq" id="WP_015933057.1">
    <property type="nucleotide sequence ID" value="NC_011894.1"/>
</dbReference>
<dbReference type="eggNOG" id="COG0236">
    <property type="taxonomic scope" value="Bacteria"/>
</dbReference>
<dbReference type="AlphaFoldDB" id="B8IG11"/>
<organism evidence="2 3">
    <name type="scientific">Methylobacterium nodulans (strain LMG 21967 / CNCM I-2342 / ORS 2060)</name>
    <dbReference type="NCBI Taxonomy" id="460265"/>
    <lineage>
        <taxon>Bacteria</taxon>
        <taxon>Pseudomonadati</taxon>
        <taxon>Pseudomonadota</taxon>
        <taxon>Alphaproteobacteria</taxon>
        <taxon>Hyphomicrobiales</taxon>
        <taxon>Methylobacteriaceae</taxon>
        <taxon>Methylobacterium</taxon>
    </lineage>
</organism>
<feature type="domain" description="Carrier" evidence="1">
    <location>
        <begin position="19"/>
        <end position="55"/>
    </location>
</feature>
<dbReference type="KEGG" id="mno:Mnod_6727"/>
<evidence type="ECO:0000259" key="1">
    <source>
        <dbReference type="Pfam" id="PF00550"/>
    </source>
</evidence>
<reference evidence="2 3" key="1">
    <citation type="submission" date="2009-01" db="EMBL/GenBank/DDBJ databases">
        <title>Complete sequence of chromosome of Methylobacterium nodulans ORS 2060.</title>
        <authorList>
            <consortium name="US DOE Joint Genome Institute"/>
            <person name="Lucas S."/>
            <person name="Copeland A."/>
            <person name="Lapidus A."/>
            <person name="Glavina del Rio T."/>
            <person name="Dalin E."/>
            <person name="Tice H."/>
            <person name="Bruce D."/>
            <person name="Goodwin L."/>
            <person name="Pitluck S."/>
            <person name="Sims D."/>
            <person name="Brettin T."/>
            <person name="Detter J.C."/>
            <person name="Han C."/>
            <person name="Larimer F."/>
            <person name="Land M."/>
            <person name="Hauser L."/>
            <person name="Kyrpides N."/>
            <person name="Ivanova N."/>
            <person name="Marx C.J."/>
            <person name="Richardson P."/>
        </authorList>
    </citation>
    <scope>NUCLEOTIDE SEQUENCE [LARGE SCALE GENOMIC DNA]</scope>
    <source>
        <strain evidence="3">LMG 21967 / CNCM I-2342 / ORS 2060</strain>
    </source>
</reference>
<dbReference type="InterPro" id="IPR009081">
    <property type="entry name" value="PP-bd_ACP"/>
</dbReference>
<dbReference type="Proteomes" id="UP000008207">
    <property type="component" value="Chromosome"/>
</dbReference>
<evidence type="ECO:0000313" key="2">
    <source>
        <dbReference type="EMBL" id="ACL61488.1"/>
    </source>
</evidence>
<dbReference type="SUPFAM" id="SSF47336">
    <property type="entry name" value="ACP-like"/>
    <property type="match status" value="1"/>
</dbReference>
<dbReference type="InterPro" id="IPR036736">
    <property type="entry name" value="ACP-like_sf"/>
</dbReference>